<reference evidence="1" key="1">
    <citation type="journal article" date="2019" name="bioRxiv">
        <title>The Genome of the Zebra Mussel, Dreissena polymorpha: A Resource for Invasive Species Research.</title>
        <authorList>
            <person name="McCartney M.A."/>
            <person name="Auch B."/>
            <person name="Kono T."/>
            <person name="Mallez S."/>
            <person name="Zhang Y."/>
            <person name="Obille A."/>
            <person name="Becker A."/>
            <person name="Abrahante J.E."/>
            <person name="Garbe J."/>
            <person name="Badalamenti J.P."/>
            <person name="Herman A."/>
            <person name="Mangelson H."/>
            <person name="Liachko I."/>
            <person name="Sullivan S."/>
            <person name="Sone E.D."/>
            <person name="Koren S."/>
            <person name="Silverstein K.A.T."/>
            <person name="Beckman K.B."/>
            <person name="Gohl D.M."/>
        </authorList>
    </citation>
    <scope>NUCLEOTIDE SEQUENCE</scope>
    <source>
        <strain evidence="1">Duluth1</strain>
        <tissue evidence="1">Whole animal</tissue>
    </source>
</reference>
<reference evidence="1" key="2">
    <citation type="submission" date="2020-11" db="EMBL/GenBank/DDBJ databases">
        <authorList>
            <person name="McCartney M.A."/>
            <person name="Auch B."/>
            <person name="Kono T."/>
            <person name="Mallez S."/>
            <person name="Becker A."/>
            <person name="Gohl D.M."/>
            <person name="Silverstein K.A.T."/>
            <person name="Koren S."/>
            <person name="Bechman K.B."/>
            <person name="Herman A."/>
            <person name="Abrahante J.E."/>
            <person name="Garbe J."/>
        </authorList>
    </citation>
    <scope>NUCLEOTIDE SEQUENCE</scope>
    <source>
        <strain evidence="1">Duluth1</strain>
        <tissue evidence="1">Whole animal</tissue>
    </source>
</reference>
<comment type="caution">
    <text evidence="1">The sequence shown here is derived from an EMBL/GenBank/DDBJ whole genome shotgun (WGS) entry which is preliminary data.</text>
</comment>
<dbReference type="AlphaFoldDB" id="A0A9D4CNV8"/>
<evidence type="ECO:0000313" key="2">
    <source>
        <dbReference type="Proteomes" id="UP000828390"/>
    </source>
</evidence>
<protein>
    <submittedName>
        <fullName evidence="1">Uncharacterized protein</fullName>
    </submittedName>
</protein>
<name>A0A9D4CNV8_DREPO</name>
<gene>
    <name evidence="1" type="ORF">DPMN_053490</name>
</gene>
<proteinExistence type="predicted"/>
<keyword evidence="2" id="KW-1185">Reference proteome</keyword>
<dbReference type="Proteomes" id="UP000828390">
    <property type="component" value="Unassembled WGS sequence"/>
</dbReference>
<accession>A0A9D4CNV8</accession>
<organism evidence="1 2">
    <name type="scientific">Dreissena polymorpha</name>
    <name type="common">Zebra mussel</name>
    <name type="synonym">Mytilus polymorpha</name>
    <dbReference type="NCBI Taxonomy" id="45954"/>
    <lineage>
        <taxon>Eukaryota</taxon>
        <taxon>Metazoa</taxon>
        <taxon>Spiralia</taxon>
        <taxon>Lophotrochozoa</taxon>
        <taxon>Mollusca</taxon>
        <taxon>Bivalvia</taxon>
        <taxon>Autobranchia</taxon>
        <taxon>Heteroconchia</taxon>
        <taxon>Euheterodonta</taxon>
        <taxon>Imparidentia</taxon>
        <taxon>Neoheterodontei</taxon>
        <taxon>Myida</taxon>
        <taxon>Dreissenoidea</taxon>
        <taxon>Dreissenidae</taxon>
        <taxon>Dreissena</taxon>
    </lineage>
</organism>
<dbReference type="EMBL" id="JAIWYP010000012">
    <property type="protein sequence ID" value="KAH3727551.1"/>
    <property type="molecule type" value="Genomic_DNA"/>
</dbReference>
<sequence length="77" mass="8417">MSLQLPGVTEEEKNCVIGGFGDSENDVTFAHAEILAVKTAAILLLFACDEPHRDKVTIIFATLLKNKKNSELEIISD</sequence>
<evidence type="ECO:0000313" key="1">
    <source>
        <dbReference type="EMBL" id="KAH3727551.1"/>
    </source>
</evidence>